<proteinExistence type="predicted"/>
<reference evidence="2" key="1">
    <citation type="submission" date="2022-11" db="EMBL/GenBank/DDBJ databases">
        <authorList>
            <person name="Petersen C."/>
        </authorList>
    </citation>
    <scope>NUCLEOTIDE SEQUENCE</scope>
    <source>
        <strain evidence="2">IBT 30761</strain>
    </source>
</reference>
<accession>A0A9W9FDV5</accession>
<organism evidence="2 3">
    <name type="scientific">Penicillium argentinense</name>
    <dbReference type="NCBI Taxonomy" id="1131581"/>
    <lineage>
        <taxon>Eukaryota</taxon>
        <taxon>Fungi</taxon>
        <taxon>Dikarya</taxon>
        <taxon>Ascomycota</taxon>
        <taxon>Pezizomycotina</taxon>
        <taxon>Eurotiomycetes</taxon>
        <taxon>Eurotiomycetidae</taxon>
        <taxon>Eurotiales</taxon>
        <taxon>Aspergillaceae</taxon>
        <taxon>Penicillium</taxon>
    </lineage>
</organism>
<feature type="region of interest" description="Disordered" evidence="1">
    <location>
        <begin position="1"/>
        <end position="84"/>
    </location>
</feature>
<evidence type="ECO:0000313" key="3">
    <source>
        <dbReference type="Proteomes" id="UP001149074"/>
    </source>
</evidence>
<gene>
    <name evidence="2" type="ORF">N7532_005335</name>
</gene>
<evidence type="ECO:0000313" key="2">
    <source>
        <dbReference type="EMBL" id="KAJ5098334.1"/>
    </source>
</evidence>
<dbReference type="RefSeq" id="XP_056473988.1">
    <property type="nucleotide sequence ID" value="XM_056617829.1"/>
</dbReference>
<dbReference type="GeneID" id="81356808"/>
<evidence type="ECO:0000256" key="1">
    <source>
        <dbReference type="SAM" id="MobiDB-lite"/>
    </source>
</evidence>
<dbReference type="EMBL" id="JAPQKI010000005">
    <property type="protein sequence ID" value="KAJ5098334.1"/>
    <property type="molecule type" value="Genomic_DNA"/>
</dbReference>
<keyword evidence="3" id="KW-1185">Reference proteome</keyword>
<dbReference type="Proteomes" id="UP001149074">
    <property type="component" value="Unassembled WGS sequence"/>
</dbReference>
<feature type="compositionally biased region" description="Low complexity" evidence="1">
    <location>
        <begin position="25"/>
        <end position="52"/>
    </location>
</feature>
<feature type="compositionally biased region" description="Low complexity" evidence="1">
    <location>
        <begin position="62"/>
        <end position="84"/>
    </location>
</feature>
<dbReference type="AlphaFoldDB" id="A0A9W9FDV5"/>
<sequence>MTFETLGAIETASNSLDDDNTSTEATPGSSPTITSTPTQTTTATNTEATTTADDGDGDETTSTDGAAMTTDTPTTTTNQATTTSLDDESLSDLDDLLSIYDAITSTAAAMQATPTGDVYIAAVKEKKGWYWYTWMVEHGTYPDWCVDGNDSQGQSREYAGDYDGIDDVTLPHSLSDADQAEYVYPDDDDTATQLRDCVFTPGINTFRCDGLENPHQV</sequence>
<reference evidence="2" key="2">
    <citation type="journal article" date="2023" name="IMA Fungus">
        <title>Comparative genomic study of the Penicillium genus elucidates a diverse pangenome and 15 lateral gene transfer events.</title>
        <authorList>
            <person name="Petersen C."/>
            <person name="Sorensen T."/>
            <person name="Nielsen M.R."/>
            <person name="Sondergaard T.E."/>
            <person name="Sorensen J.L."/>
            <person name="Fitzpatrick D.A."/>
            <person name="Frisvad J.C."/>
            <person name="Nielsen K.L."/>
        </authorList>
    </citation>
    <scope>NUCLEOTIDE SEQUENCE</scope>
    <source>
        <strain evidence="2">IBT 30761</strain>
    </source>
</reference>
<name>A0A9W9FDV5_9EURO</name>
<protein>
    <submittedName>
        <fullName evidence="2">Uncharacterized protein</fullName>
    </submittedName>
</protein>
<comment type="caution">
    <text evidence="2">The sequence shown here is derived from an EMBL/GenBank/DDBJ whole genome shotgun (WGS) entry which is preliminary data.</text>
</comment>